<evidence type="ECO:0000256" key="5">
    <source>
        <dbReference type="ARBA" id="ARBA00010810"/>
    </source>
</evidence>
<feature type="transmembrane region" description="Helical" evidence="16">
    <location>
        <begin position="101"/>
        <end position="129"/>
    </location>
</feature>
<feature type="transmembrane region" description="Helical" evidence="16">
    <location>
        <begin position="12"/>
        <end position="33"/>
    </location>
</feature>
<evidence type="ECO:0000313" key="19">
    <source>
        <dbReference type="EMBL" id="CAG9311225.1"/>
    </source>
</evidence>
<evidence type="ECO:0000313" key="20">
    <source>
        <dbReference type="Proteomes" id="UP001162131"/>
    </source>
</evidence>
<evidence type="ECO:0000256" key="13">
    <source>
        <dbReference type="ARBA" id="ARBA00023136"/>
    </source>
</evidence>
<dbReference type="PANTHER" id="PTHR13872:SF1">
    <property type="entry name" value="DOLICHYL-DIPHOSPHOOLIGOSACCHARIDE--PROTEIN GLYCOSYLTRANSFERASE SUBUNIT STT3B"/>
    <property type="match status" value="1"/>
</dbReference>
<dbReference type="Pfam" id="PF02516">
    <property type="entry name" value="STT3"/>
    <property type="match status" value="1"/>
</dbReference>
<feature type="transmembrane region" description="Helical" evidence="16">
    <location>
        <begin position="45"/>
        <end position="63"/>
    </location>
</feature>
<feature type="transmembrane region" description="Helical" evidence="16">
    <location>
        <begin position="286"/>
        <end position="302"/>
    </location>
</feature>
<keyword evidence="7" id="KW-0328">Glycosyltransferase</keyword>
<keyword evidence="12 16" id="KW-1133">Transmembrane helix</keyword>
<dbReference type="GO" id="GO:0046872">
    <property type="term" value="F:metal ion binding"/>
    <property type="evidence" value="ECO:0007669"/>
    <property type="project" value="UniProtKB-KW"/>
</dbReference>
<comment type="cofactor">
    <cofactor evidence="2">
        <name>Mg(2+)</name>
        <dbReference type="ChEBI" id="CHEBI:18420"/>
    </cofactor>
</comment>
<feature type="transmembrane region" description="Helical" evidence="16">
    <location>
        <begin position="198"/>
        <end position="219"/>
    </location>
</feature>
<evidence type="ECO:0000256" key="9">
    <source>
        <dbReference type="ARBA" id="ARBA00022692"/>
    </source>
</evidence>
<comment type="catalytic activity">
    <reaction evidence="15">
        <text>a di-trans,poly-cis-dolichyl diphosphooligosaccharide + L-asparaginyl-[protein] = N(4)-(oligosaccharide-(1-&gt;4)-N-acetyl-beta-D-glucosaminyl-(1-&gt;4)-N-acetyl-beta-D-glucosaminyl)-L-asparaginyl-[protein] + a di-trans,poly-cis-dolichyl diphosphate + H(+)</text>
        <dbReference type="Rhea" id="RHEA:22980"/>
        <dbReference type="Rhea" id="RHEA-COMP:12804"/>
        <dbReference type="Rhea" id="RHEA-COMP:12805"/>
        <dbReference type="Rhea" id="RHEA-COMP:19506"/>
        <dbReference type="Rhea" id="RHEA-COMP:19509"/>
        <dbReference type="ChEBI" id="CHEBI:15378"/>
        <dbReference type="ChEBI" id="CHEBI:50347"/>
        <dbReference type="ChEBI" id="CHEBI:57497"/>
        <dbReference type="ChEBI" id="CHEBI:57570"/>
        <dbReference type="ChEBI" id="CHEBI:132529"/>
        <dbReference type="EC" id="2.4.99.18"/>
    </reaction>
</comment>
<keyword evidence="11" id="KW-0460">Magnesium</keyword>
<keyword evidence="14" id="KW-0464">Manganese</keyword>
<evidence type="ECO:0000256" key="2">
    <source>
        <dbReference type="ARBA" id="ARBA00001946"/>
    </source>
</evidence>
<evidence type="ECO:0000256" key="12">
    <source>
        <dbReference type="ARBA" id="ARBA00022989"/>
    </source>
</evidence>
<feature type="transmembrane region" description="Helical" evidence="16">
    <location>
        <begin position="355"/>
        <end position="373"/>
    </location>
</feature>
<evidence type="ECO:0000259" key="17">
    <source>
        <dbReference type="Pfam" id="PF02516"/>
    </source>
</evidence>
<reference evidence="19" key="1">
    <citation type="submission" date="2021-09" db="EMBL/GenBank/DDBJ databases">
        <authorList>
            <consortium name="AG Swart"/>
            <person name="Singh M."/>
            <person name="Singh A."/>
            <person name="Seah K."/>
            <person name="Emmerich C."/>
        </authorList>
    </citation>
    <scope>NUCLEOTIDE SEQUENCE</scope>
    <source>
        <strain evidence="19">ATCC30299</strain>
    </source>
</reference>
<evidence type="ECO:0000256" key="4">
    <source>
        <dbReference type="ARBA" id="ARBA00004922"/>
    </source>
</evidence>
<evidence type="ECO:0000256" key="7">
    <source>
        <dbReference type="ARBA" id="ARBA00022676"/>
    </source>
</evidence>
<dbReference type="PANTHER" id="PTHR13872">
    <property type="entry name" value="DOLICHYL-DIPHOSPHOOLIGOSACCHARIDE--PROTEIN GLYCOSYLTRANSFERASE SUBUNIT"/>
    <property type="match status" value="1"/>
</dbReference>
<evidence type="ECO:0000256" key="16">
    <source>
        <dbReference type="SAM" id="Phobius"/>
    </source>
</evidence>
<dbReference type="AlphaFoldDB" id="A0AAU9IBE3"/>
<feature type="transmembrane region" description="Helical" evidence="16">
    <location>
        <begin position="136"/>
        <end position="156"/>
    </location>
</feature>
<feature type="transmembrane region" description="Helical" evidence="16">
    <location>
        <begin position="256"/>
        <end position="279"/>
    </location>
</feature>
<evidence type="ECO:0000256" key="3">
    <source>
        <dbReference type="ARBA" id="ARBA00004127"/>
    </source>
</evidence>
<dbReference type="Proteomes" id="UP001162131">
    <property type="component" value="Unassembled WGS sequence"/>
</dbReference>
<protein>
    <recommendedName>
        <fullName evidence="6">dolichyl-diphosphooligosaccharide--protein glycotransferase</fullName>
        <ecNumber evidence="6">2.4.99.18</ecNumber>
    </recommendedName>
</protein>
<organism evidence="19 20">
    <name type="scientific">Blepharisma stoltei</name>
    <dbReference type="NCBI Taxonomy" id="1481888"/>
    <lineage>
        <taxon>Eukaryota</taxon>
        <taxon>Sar</taxon>
        <taxon>Alveolata</taxon>
        <taxon>Ciliophora</taxon>
        <taxon>Postciliodesmatophora</taxon>
        <taxon>Heterotrichea</taxon>
        <taxon>Heterotrichida</taxon>
        <taxon>Blepharismidae</taxon>
        <taxon>Blepharisma</taxon>
    </lineage>
</organism>
<keyword evidence="9 16" id="KW-0812">Transmembrane</keyword>
<dbReference type="InterPro" id="IPR048999">
    <property type="entry name" value="STT3-PglB_core"/>
</dbReference>
<evidence type="ECO:0000256" key="1">
    <source>
        <dbReference type="ARBA" id="ARBA00001936"/>
    </source>
</evidence>
<feature type="transmembrane region" description="Helical" evidence="16">
    <location>
        <begin position="308"/>
        <end position="329"/>
    </location>
</feature>
<proteinExistence type="inferred from homology"/>
<feature type="domain" description="Oligosaccharyl transferase STT3 N-terminal" evidence="17">
    <location>
        <begin position="3"/>
        <end position="316"/>
    </location>
</feature>
<evidence type="ECO:0000259" key="18">
    <source>
        <dbReference type="Pfam" id="PF21436"/>
    </source>
</evidence>
<dbReference type="InterPro" id="IPR048307">
    <property type="entry name" value="STT3_N"/>
</dbReference>
<keyword evidence="13 16" id="KW-0472">Membrane</keyword>
<evidence type="ECO:0000256" key="10">
    <source>
        <dbReference type="ARBA" id="ARBA00022723"/>
    </source>
</evidence>
<feature type="domain" description="STT3/PglB/AglB core" evidence="18">
    <location>
        <begin position="424"/>
        <end position="487"/>
    </location>
</feature>
<keyword evidence="8" id="KW-0808">Transferase</keyword>
<gene>
    <name evidence="19" type="ORF">BSTOLATCC_MIC3517</name>
</gene>
<dbReference type="EC" id="2.4.99.18" evidence="6"/>
<evidence type="ECO:0000256" key="6">
    <source>
        <dbReference type="ARBA" id="ARBA00012605"/>
    </source>
</evidence>
<dbReference type="EMBL" id="CAJZBQ010000004">
    <property type="protein sequence ID" value="CAG9311225.1"/>
    <property type="molecule type" value="Genomic_DNA"/>
</dbReference>
<evidence type="ECO:0000256" key="15">
    <source>
        <dbReference type="ARBA" id="ARBA00048829"/>
    </source>
</evidence>
<keyword evidence="20" id="KW-1185">Reference proteome</keyword>
<dbReference type="GO" id="GO:0004579">
    <property type="term" value="F:dolichyl-diphosphooligosaccharide-protein glycotransferase activity"/>
    <property type="evidence" value="ECO:0007669"/>
    <property type="project" value="UniProtKB-EC"/>
</dbReference>
<comment type="pathway">
    <text evidence="4">Protein modification; protein glycosylation.</text>
</comment>
<feature type="transmembrane region" description="Helical" evidence="16">
    <location>
        <begin position="70"/>
        <end position="95"/>
    </location>
</feature>
<dbReference type="Pfam" id="PF21436">
    <property type="entry name" value="STT3-PglB_core"/>
    <property type="match status" value="1"/>
</dbReference>
<dbReference type="InterPro" id="IPR003674">
    <property type="entry name" value="Oligo_trans_STT3"/>
</dbReference>
<comment type="caution">
    <text evidence="19">The sequence shown here is derived from an EMBL/GenBank/DDBJ whole genome shotgun (WGS) entry which is preliminary data.</text>
</comment>
<feature type="transmembrane region" description="Helical" evidence="16">
    <location>
        <begin position="168"/>
        <end position="186"/>
    </location>
</feature>
<name>A0AAU9IBE3_9CILI</name>
<comment type="cofactor">
    <cofactor evidence="1">
        <name>Mn(2+)</name>
        <dbReference type="ChEBI" id="CHEBI:29035"/>
    </cofactor>
</comment>
<dbReference type="GO" id="GO:0012505">
    <property type="term" value="C:endomembrane system"/>
    <property type="evidence" value="ECO:0007669"/>
    <property type="project" value="UniProtKB-SubCell"/>
</dbReference>
<evidence type="ECO:0000256" key="8">
    <source>
        <dbReference type="ARBA" id="ARBA00022679"/>
    </source>
</evidence>
<comment type="similarity">
    <text evidence="5">Belongs to the STT3 family.</text>
</comment>
<keyword evidence="10" id="KW-0479">Metal-binding</keyword>
<comment type="subcellular location">
    <subcellularLocation>
        <location evidence="3">Endomembrane system</location>
        <topology evidence="3">Multi-pass membrane protein</topology>
    </subcellularLocation>
</comment>
<accession>A0AAU9IBE3</accession>
<sequence length="626" mass="71512">MVTFLGFPIEIRNICVFLAPVFSAFTSLTGYMITKEITGKSESGLFTALFLSVVPSYISRSVAGSYDNEAIAIFALVFTFYLFIKALNTGSLFWSSLASLALFYMVASWGGYSFIVNIIPIFIVGLILIGRLTTNVYITYCTFHILGSILAMQIPFVGFQAITSSEHLASHTVFVFMNVYMFCEWIKNQIGEKRFSNLKKFVILGTLNLIVIFALFAMLTGKMKWSGRSLSLLDPTYASKFIPIIASVSEHQPTSWALFFFDLHLLLVLAPIGLYFCLVEYNEGKLFLALYGVLSAYFASVMNRLLLVFAPALCILSGIGVSETIYKFVRHITNYKSWQEYVKSRKNAKAARPRYGIPIEISIILIILIGYAISNYIYHSVWATAEGYSSPSIVMSYQHNGEKIIIDDFREAYYWLRMNTKENSHIMSWWDYGYQITGMGNRTVLVDNNTWNNSHIATVGMIFGCDEEDAAFYLRKLDVNYVLVIFGGYSAYSSDDINKFLWMVRIAAGVYPEIKEEDYEADGVYRIDSQVTQKMKDSLMYKLSYYRFGGVGGYDTARRVHIGDKDFVLKHLKEVYTSLHWIVRIYEVLPEEFREFERSRSSYAELSENVLLKQNLTKIKIRPIDE</sequence>
<dbReference type="GO" id="GO:0016020">
    <property type="term" value="C:membrane"/>
    <property type="evidence" value="ECO:0007669"/>
    <property type="project" value="InterPro"/>
</dbReference>
<evidence type="ECO:0000256" key="14">
    <source>
        <dbReference type="ARBA" id="ARBA00023211"/>
    </source>
</evidence>
<evidence type="ECO:0000256" key="11">
    <source>
        <dbReference type="ARBA" id="ARBA00022842"/>
    </source>
</evidence>
<dbReference type="Gene3D" id="3.40.50.12610">
    <property type="match status" value="1"/>
</dbReference>